<dbReference type="GO" id="GO:0003677">
    <property type="term" value="F:DNA binding"/>
    <property type="evidence" value="ECO:0007669"/>
    <property type="project" value="InterPro"/>
</dbReference>
<keyword evidence="3" id="KW-1185">Reference proteome</keyword>
<name>A0A8J3MXH4_9CHLR</name>
<gene>
    <name evidence="2" type="ORF">KSX_95930</name>
</gene>
<feature type="domain" description="HTH merR-type" evidence="1">
    <location>
        <begin position="7"/>
        <end position="60"/>
    </location>
</feature>
<dbReference type="SUPFAM" id="SSF46955">
    <property type="entry name" value="Putative DNA-binding domain"/>
    <property type="match status" value="1"/>
</dbReference>
<dbReference type="Gene3D" id="1.10.1660.10">
    <property type="match status" value="1"/>
</dbReference>
<dbReference type="InterPro" id="IPR000551">
    <property type="entry name" value="MerR-type_HTH_dom"/>
</dbReference>
<dbReference type="Proteomes" id="UP000612362">
    <property type="component" value="Unassembled WGS sequence"/>
</dbReference>
<organism evidence="2 3">
    <name type="scientific">Ktedonospora formicarum</name>
    <dbReference type="NCBI Taxonomy" id="2778364"/>
    <lineage>
        <taxon>Bacteria</taxon>
        <taxon>Bacillati</taxon>
        <taxon>Chloroflexota</taxon>
        <taxon>Ktedonobacteria</taxon>
        <taxon>Ktedonobacterales</taxon>
        <taxon>Ktedonobacteraceae</taxon>
        <taxon>Ktedonospora</taxon>
    </lineage>
</organism>
<dbReference type="AlphaFoldDB" id="A0A8J3MXH4"/>
<proteinExistence type="predicted"/>
<protein>
    <recommendedName>
        <fullName evidence="1">HTH merR-type domain-containing protein</fullName>
    </recommendedName>
</protein>
<dbReference type="EMBL" id="BNJF01000012">
    <property type="protein sequence ID" value="GHO51430.1"/>
    <property type="molecule type" value="Genomic_DNA"/>
</dbReference>
<comment type="caution">
    <text evidence="2">The sequence shown here is derived from an EMBL/GenBank/DDBJ whole genome shotgun (WGS) entry which is preliminary data.</text>
</comment>
<dbReference type="GO" id="GO:0006355">
    <property type="term" value="P:regulation of DNA-templated transcription"/>
    <property type="evidence" value="ECO:0007669"/>
    <property type="project" value="InterPro"/>
</dbReference>
<accession>A0A8J3MXH4</accession>
<dbReference type="Pfam" id="PF13411">
    <property type="entry name" value="MerR_1"/>
    <property type="match status" value="1"/>
</dbReference>
<evidence type="ECO:0000313" key="2">
    <source>
        <dbReference type="EMBL" id="GHO51430.1"/>
    </source>
</evidence>
<evidence type="ECO:0000259" key="1">
    <source>
        <dbReference type="Pfam" id="PF13411"/>
    </source>
</evidence>
<dbReference type="InterPro" id="IPR009061">
    <property type="entry name" value="DNA-bd_dom_put_sf"/>
</dbReference>
<reference evidence="2" key="1">
    <citation type="submission" date="2020-10" db="EMBL/GenBank/DDBJ databases">
        <title>Taxonomic study of unclassified bacteria belonging to the class Ktedonobacteria.</title>
        <authorList>
            <person name="Yabe S."/>
            <person name="Wang C.M."/>
            <person name="Zheng Y."/>
            <person name="Sakai Y."/>
            <person name="Cavaletti L."/>
            <person name="Monciardini P."/>
            <person name="Donadio S."/>
        </authorList>
    </citation>
    <scope>NUCLEOTIDE SEQUENCE</scope>
    <source>
        <strain evidence="2">SOSP1-1</strain>
    </source>
</reference>
<sequence length="61" mass="7092">MSRDGFMTINEVASALKVPVSKIRTIIARLDIQPRRFPDDMRRLYYSEADIQRIRAVLGLQ</sequence>
<evidence type="ECO:0000313" key="3">
    <source>
        <dbReference type="Proteomes" id="UP000612362"/>
    </source>
</evidence>